<evidence type="ECO:0000256" key="1">
    <source>
        <dbReference type="ARBA" id="ARBA00022614"/>
    </source>
</evidence>
<feature type="signal peptide" evidence="5">
    <location>
        <begin position="1"/>
        <end position="42"/>
    </location>
</feature>
<dbReference type="InterPro" id="IPR050333">
    <property type="entry name" value="SLRP"/>
</dbReference>
<keyword evidence="2" id="KW-0677">Repeat</keyword>
<dbReference type="Proteomes" id="UP000076858">
    <property type="component" value="Unassembled WGS sequence"/>
</dbReference>
<reference evidence="6 7" key="1">
    <citation type="submission" date="2016-03" db="EMBL/GenBank/DDBJ databases">
        <title>EvidentialGene: Evidence-directed Construction of Genes on Genomes.</title>
        <authorList>
            <person name="Gilbert D.G."/>
            <person name="Choi J.-H."/>
            <person name="Mockaitis K."/>
            <person name="Colbourne J."/>
            <person name="Pfrender M."/>
        </authorList>
    </citation>
    <scope>NUCLEOTIDE SEQUENCE [LARGE SCALE GENOMIC DNA]</scope>
    <source>
        <strain evidence="6 7">Xinb3</strain>
        <tissue evidence="6">Complete organism</tissue>
    </source>
</reference>
<evidence type="ECO:0000256" key="3">
    <source>
        <dbReference type="SAM" id="MobiDB-lite"/>
    </source>
</evidence>
<evidence type="ECO:0000313" key="7">
    <source>
        <dbReference type="Proteomes" id="UP000076858"/>
    </source>
</evidence>
<evidence type="ECO:0000256" key="5">
    <source>
        <dbReference type="SAM" id="SignalP"/>
    </source>
</evidence>
<evidence type="ECO:0000313" key="6">
    <source>
        <dbReference type="EMBL" id="KZS05202.1"/>
    </source>
</evidence>
<keyword evidence="4" id="KW-0472">Membrane</keyword>
<keyword evidence="7" id="KW-1185">Reference proteome</keyword>
<name>A0A164MN37_9CRUS</name>
<accession>A0A164MN37</accession>
<comment type="caution">
    <text evidence="6">The sequence shown here is derived from an EMBL/GenBank/DDBJ whole genome shotgun (WGS) entry which is preliminary data.</text>
</comment>
<dbReference type="STRING" id="35525.A0A164MN37"/>
<dbReference type="InterPro" id="IPR003591">
    <property type="entry name" value="Leu-rich_rpt_typical-subtyp"/>
</dbReference>
<feature type="chain" id="PRO_5007851848" evidence="5">
    <location>
        <begin position="43"/>
        <end position="631"/>
    </location>
</feature>
<dbReference type="OrthoDB" id="28057at2759"/>
<evidence type="ECO:0000256" key="4">
    <source>
        <dbReference type="SAM" id="Phobius"/>
    </source>
</evidence>
<dbReference type="SMART" id="SM00365">
    <property type="entry name" value="LRR_SD22"/>
    <property type="match status" value="5"/>
</dbReference>
<sequence length="631" mass="68854">MRRGSTLWARLQRGIPSVNIMKSLAACTVLILTAVSSCCVSASNTTDANAIRAADAELLHDAIQYCPLTCFCDFESSLVSCAATDELPETSFGNRTTVTAVAGDVWSVVGQAHIQRLDVRDLVLQRLDETLINGTERLSELSLVGCGLAFIANATFNNHLYLERLDLSQNQLTVLSQDTLTGLIRLRSLDLSSNKLTLIDGALETLINLEQLNLRGNALVVLGADIFKGLNRLQSLNVDGNRIGAIAESAFQGLGQLAHLILSSNPLGEIHHVDLFAARPAYVDMSSAGLRSVPSLIARYVRDLRLSGNNFSRLHRGDFESVPQVRLLLLDDSHIVEIEEDALGRMELLEELSLNDNQLASVPASLPSTSLSSLHLEGNRITALAAADFIGLRRLDQLHLARNVIVSIATGTFDQLTSLTRLDLRSNRLSHVSAEVFGSLVRLRFLDLSDNPLVIPGADAERLRHLTAVVKVIIAAVPDQQKTEGESMVAMATDALDAAETSTSTIPDSAMRLSHNGANEPSDTTEKEVTKSPKQALALVGALLSLSILIVVLFIIADRFMKRSHWNRTKTTALWKRRRVAGVEDASAQLPQKDFVKLGWIPAEDFDHWSTVLIQNDTEHERLLLAVSPHH</sequence>
<evidence type="ECO:0000256" key="2">
    <source>
        <dbReference type="ARBA" id="ARBA00022737"/>
    </source>
</evidence>
<keyword evidence="4" id="KW-0812">Transmembrane</keyword>
<organism evidence="6 7">
    <name type="scientific">Daphnia magna</name>
    <dbReference type="NCBI Taxonomy" id="35525"/>
    <lineage>
        <taxon>Eukaryota</taxon>
        <taxon>Metazoa</taxon>
        <taxon>Ecdysozoa</taxon>
        <taxon>Arthropoda</taxon>
        <taxon>Crustacea</taxon>
        <taxon>Branchiopoda</taxon>
        <taxon>Diplostraca</taxon>
        <taxon>Cladocera</taxon>
        <taxon>Anomopoda</taxon>
        <taxon>Daphniidae</taxon>
        <taxon>Daphnia</taxon>
    </lineage>
</organism>
<protein>
    <submittedName>
        <fullName evidence="6">Tsukushin</fullName>
    </submittedName>
</protein>
<dbReference type="Pfam" id="PF13855">
    <property type="entry name" value="LRR_8"/>
    <property type="match status" value="4"/>
</dbReference>
<dbReference type="Gene3D" id="3.80.10.10">
    <property type="entry name" value="Ribonuclease Inhibitor"/>
    <property type="match status" value="4"/>
</dbReference>
<feature type="transmembrane region" description="Helical" evidence="4">
    <location>
        <begin position="536"/>
        <end position="557"/>
    </location>
</feature>
<dbReference type="PANTHER" id="PTHR45712:SF22">
    <property type="entry name" value="INSULIN-LIKE GROWTH FACTOR-BINDING PROTEIN COMPLEX ACID LABILE SUBUNIT"/>
    <property type="match status" value="1"/>
</dbReference>
<dbReference type="FunFam" id="3.80.10.10:FF:001164">
    <property type="entry name" value="GH01279p"/>
    <property type="match status" value="1"/>
</dbReference>
<keyword evidence="1" id="KW-0433">Leucine-rich repeat</keyword>
<dbReference type="InterPro" id="IPR032675">
    <property type="entry name" value="LRR_dom_sf"/>
</dbReference>
<dbReference type="EMBL" id="LRGB01002993">
    <property type="protein sequence ID" value="KZS05202.1"/>
    <property type="molecule type" value="Genomic_DNA"/>
</dbReference>
<dbReference type="SUPFAM" id="SSF52058">
    <property type="entry name" value="L domain-like"/>
    <property type="match status" value="1"/>
</dbReference>
<dbReference type="SMART" id="SM00369">
    <property type="entry name" value="LRR_TYP"/>
    <property type="match status" value="11"/>
</dbReference>
<dbReference type="AlphaFoldDB" id="A0A164MN37"/>
<proteinExistence type="predicted"/>
<gene>
    <name evidence="6" type="ORF">APZ42_031779</name>
</gene>
<dbReference type="InterPro" id="IPR001611">
    <property type="entry name" value="Leu-rich_rpt"/>
</dbReference>
<dbReference type="PRINTS" id="PR00019">
    <property type="entry name" value="LEURICHRPT"/>
</dbReference>
<keyword evidence="5" id="KW-0732">Signal</keyword>
<dbReference type="PANTHER" id="PTHR45712">
    <property type="entry name" value="AGAP008170-PA"/>
    <property type="match status" value="1"/>
</dbReference>
<feature type="region of interest" description="Disordered" evidence="3">
    <location>
        <begin position="506"/>
        <end position="529"/>
    </location>
</feature>
<keyword evidence="4" id="KW-1133">Transmembrane helix</keyword>
<dbReference type="PROSITE" id="PS51450">
    <property type="entry name" value="LRR"/>
    <property type="match status" value="1"/>
</dbReference>